<organism evidence="1 2">
    <name type="scientific">Racocetra persica</name>
    <dbReference type="NCBI Taxonomy" id="160502"/>
    <lineage>
        <taxon>Eukaryota</taxon>
        <taxon>Fungi</taxon>
        <taxon>Fungi incertae sedis</taxon>
        <taxon>Mucoromycota</taxon>
        <taxon>Glomeromycotina</taxon>
        <taxon>Glomeromycetes</taxon>
        <taxon>Diversisporales</taxon>
        <taxon>Gigasporaceae</taxon>
        <taxon>Racocetra</taxon>
    </lineage>
</organism>
<evidence type="ECO:0000313" key="2">
    <source>
        <dbReference type="Proteomes" id="UP000789920"/>
    </source>
</evidence>
<dbReference type="Proteomes" id="UP000789920">
    <property type="component" value="Unassembled WGS sequence"/>
</dbReference>
<feature type="non-terminal residue" evidence="1">
    <location>
        <position position="100"/>
    </location>
</feature>
<feature type="non-terminal residue" evidence="1">
    <location>
        <position position="1"/>
    </location>
</feature>
<reference evidence="1" key="1">
    <citation type="submission" date="2021-06" db="EMBL/GenBank/DDBJ databases">
        <authorList>
            <person name="Kallberg Y."/>
            <person name="Tangrot J."/>
            <person name="Rosling A."/>
        </authorList>
    </citation>
    <scope>NUCLEOTIDE SEQUENCE</scope>
    <source>
        <strain evidence="1">MA461A</strain>
    </source>
</reference>
<protein>
    <submittedName>
        <fullName evidence="1">8774_t:CDS:1</fullName>
    </submittedName>
</protein>
<accession>A0ACA9S5R9</accession>
<comment type="caution">
    <text evidence="1">The sequence shown here is derived from an EMBL/GenBank/DDBJ whole genome shotgun (WGS) entry which is preliminary data.</text>
</comment>
<keyword evidence="2" id="KW-1185">Reference proteome</keyword>
<gene>
    <name evidence="1" type="ORF">RPERSI_LOCUS26809</name>
</gene>
<evidence type="ECO:0000313" key="1">
    <source>
        <dbReference type="EMBL" id="CAG8826789.1"/>
    </source>
</evidence>
<sequence>AYTVLNNPGFTEEEKATLLSYFAKNDDLLNSASTVLRLCTTDDEKCAYLRSLIFEYEEKMAIRTYFTKNYALVSSANAILRSCSTEKEKCDYLKNLISES</sequence>
<name>A0ACA9S5R9_9GLOM</name>
<proteinExistence type="predicted"/>
<dbReference type="EMBL" id="CAJVQC010092775">
    <property type="protein sequence ID" value="CAG8826789.1"/>
    <property type="molecule type" value="Genomic_DNA"/>
</dbReference>